<feature type="region of interest" description="Disordered" evidence="1">
    <location>
        <begin position="30"/>
        <end position="61"/>
    </location>
</feature>
<accession>A0ABU8TE81</accession>
<name>A0ABU8TE81_9PSEU</name>
<keyword evidence="2" id="KW-0812">Transmembrane</keyword>
<feature type="transmembrane region" description="Helical" evidence="2">
    <location>
        <begin position="6"/>
        <end position="25"/>
    </location>
</feature>
<protein>
    <submittedName>
        <fullName evidence="3">Uncharacterized protein</fullName>
    </submittedName>
</protein>
<keyword evidence="2" id="KW-1133">Transmembrane helix</keyword>
<gene>
    <name evidence="3" type="ORF">WJX68_23025</name>
</gene>
<evidence type="ECO:0000256" key="2">
    <source>
        <dbReference type="SAM" id="Phobius"/>
    </source>
</evidence>
<dbReference type="Proteomes" id="UP001364211">
    <property type="component" value="Unassembled WGS sequence"/>
</dbReference>
<dbReference type="RefSeq" id="WP_340294594.1">
    <property type="nucleotide sequence ID" value="NZ_JBBJUP010000024.1"/>
</dbReference>
<keyword evidence="2" id="KW-0472">Membrane</keyword>
<sequence>MDLVDYLACVGLSGLSGALAGRVTVRRMLRPRPRRGSVMRSWPGPGGHPPGGPPPRRGGRA</sequence>
<organism evidence="3 4">
    <name type="scientific">Pseudonocardia spirodelae</name>
    <dbReference type="NCBI Taxonomy" id="3133431"/>
    <lineage>
        <taxon>Bacteria</taxon>
        <taxon>Bacillati</taxon>
        <taxon>Actinomycetota</taxon>
        <taxon>Actinomycetes</taxon>
        <taxon>Pseudonocardiales</taxon>
        <taxon>Pseudonocardiaceae</taxon>
        <taxon>Pseudonocardia</taxon>
    </lineage>
</organism>
<proteinExistence type="predicted"/>
<feature type="compositionally biased region" description="Pro residues" evidence="1">
    <location>
        <begin position="46"/>
        <end position="61"/>
    </location>
</feature>
<reference evidence="3 4" key="1">
    <citation type="submission" date="2024-03" db="EMBL/GenBank/DDBJ databases">
        <title>Draft genome sequence of Pseudonocardia sp. DW16-2.</title>
        <authorList>
            <person name="Duangmal K."/>
        </authorList>
    </citation>
    <scope>NUCLEOTIDE SEQUENCE [LARGE SCALE GENOMIC DNA]</scope>
    <source>
        <strain evidence="3 4">DW16-2</strain>
    </source>
</reference>
<keyword evidence="4" id="KW-1185">Reference proteome</keyword>
<evidence type="ECO:0000256" key="1">
    <source>
        <dbReference type="SAM" id="MobiDB-lite"/>
    </source>
</evidence>
<evidence type="ECO:0000313" key="4">
    <source>
        <dbReference type="Proteomes" id="UP001364211"/>
    </source>
</evidence>
<dbReference type="EMBL" id="JBBJUP010000024">
    <property type="protein sequence ID" value="MEJ8281826.1"/>
    <property type="molecule type" value="Genomic_DNA"/>
</dbReference>
<comment type="caution">
    <text evidence="3">The sequence shown here is derived from an EMBL/GenBank/DDBJ whole genome shotgun (WGS) entry which is preliminary data.</text>
</comment>
<evidence type="ECO:0000313" key="3">
    <source>
        <dbReference type="EMBL" id="MEJ8281826.1"/>
    </source>
</evidence>